<feature type="compositionally biased region" description="Basic and acidic residues" evidence="1">
    <location>
        <begin position="56"/>
        <end position="74"/>
    </location>
</feature>
<comment type="caution">
    <text evidence="2">The sequence shown here is derived from an EMBL/GenBank/DDBJ whole genome shotgun (WGS) entry which is preliminary data.</text>
</comment>
<keyword evidence="3" id="KW-1185">Reference proteome</keyword>
<accession>A0ABU5H7E3</accession>
<sequence>MKPLMMAALVVQLTSAGGAGSGQAGEGSKAGASTKDVGKHFSALKTEVTSLKEQFRQAKERARLDSERRKREEEGFYEPQTSAAAGAVAAPGANPSR</sequence>
<proteinExistence type="predicted"/>
<evidence type="ECO:0000313" key="3">
    <source>
        <dbReference type="Proteomes" id="UP001291309"/>
    </source>
</evidence>
<protein>
    <submittedName>
        <fullName evidence="2">Uncharacterized protein</fullName>
    </submittedName>
</protein>
<evidence type="ECO:0000313" key="2">
    <source>
        <dbReference type="EMBL" id="MDY7229401.1"/>
    </source>
</evidence>
<dbReference type="RefSeq" id="WP_321548127.1">
    <property type="nucleotide sequence ID" value="NZ_JAXIVS010000008.1"/>
</dbReference>
<dbReference type="Proteomes" id="UP001291309">
    <property type="component" value="Unassembled WGS sequence"/>
</dbReference>
<name>A0ABU5H7E3_9BACT</name>
<feature type="region of interest" description="Disordered" evidence="1">
    <location>
        <begin position="56"/>
        <end position="97"/>
    </location>
</feature>
<evidence type="ECO:0000256" key="1">
    <source>
        <dbReference type="SAM" id="MobiDB-lite"/>
    </source>
</evidence>
<feature type="region of interest" description="Disordered" evidence="1">
    <location>
        <begin position="16"/>
        <end position="36"/>
    </location>
</feature>
<reference evidence="2 3" key="1">
    <citation type="submission" date="2023-12" db="EMBL/GenBank/DDBJ databases">
        <title>the genome sequence of Hyalangium sp. s54d21.</title>
        <authorList>
            <person name="Zhang X."/>
        </authorList>
    </citation>
    <scope>NUCLEOTIDE SEQUENCE [LARGE SCALE GENOMIC DNA]</scope>
    <source>
        <strain evidence="3">s54d21</strain>
    </source>
</reference>
<organism evidence="2 3">
    <name type="scientific">Hyalangium rubrum</name>
    <dbReference type="NCBI Taxonomy" id="3103134"/>
    <lineage>
        <taxon>Bacteria</taxon>
        <taxon>Pseudomonadati</taxon>
        <taxon>Myxococcota</taxon>
        <taxon>Myxococcia</taxon>
        <taxon>Myxococcales</taxon>
        <taxon>Cystobacterineae</taxon>
        <taxon>Archangiaceae</taxon>
        <taxon>Hyalangium</taxon>
    </lineage>
</organism>
<gene>
    <name evidence="2" type="ORF">SYV04_23610</name>
</gene>
<feature type="compositionally biased region" description="Low complexity" evidence="1">
    <location>
        <begin position="83"/>
        <end position="97"/>
    </location>
</feature>
<dbReference type="EMBL" id="JAXIVS010000008">
    <property type="protein sequence ID" value="MDY7229401.1"/>
    <property type="molecule type" value="Genomic_DNA"/>
</dbReference>